<accession>A0ABN1EVT2</accession>
<reference evidence="1 2" key="1">
    <citation type="journal article" date="2019" name="Int. J. Syst. Evol. Microbiol.">
        <title>The Global Catalogue of Microorganisms (GCM) 10K type strain sequencing project: providing services to taxonomists for standard genome sequencing and annotation.</title>
        <authorList>
            <consortium name="The Broad Institute Genomics Platform"/>
            <consortium name="The Broad Institute Genome Sequencing Center for Infectious Disease"/>
            <person name="Wu L."/>
            <person name="Ma J."/>
        </authorList>
    </citation>
    <scope>NUCLEOTIDE SEQUENCE [LARGE SCALE GENOMIC DNA]</scope>
    <source>
        <strain evidence="1 2">JCM 9933</strain>
    </source>
</reference>
<proteinExistence type="predicted"/>
<dbReference type="Proteomes" id="UP001501588">
    <property type="component" value="Unassembled WGS sequence"/>
</dbReference>
<organism evidence="1 2">
    <name type="scientific">Craurococcus roseus</name>
    <dbReference type="NCBI Taxonomy" id="77585"/>
    <lineage>
        <taxon>Bacteria</taxon>
        <taxon>Pseudomonadati</taxon>
        <taxon>Pseudomonadota</taxon>
        <taxon>Alphaproteobacteria</taxon>
        <taxon>Acetobacterales</taxon>
        <taxon>Acetobacteraceae</taxon>
        <taxon>Craurococcus</taxon>
    </lineage>
</organism>
<evidence type="ECO:0000313" key="1">
    <source>
        <dbReference type="EMBL" id="GAA0575813.1"/>
    </source>
</evidence>
<keyword evidence="2" id="KW-1185">Reference proteome</keyword>
<gene>
    <name evidence="1" type="ORF">GCM10009416_13150</name>
</gene>
<sequence length="172" mass="19818">MPLPKAKPRELPDGERLARRVPKLFEGMTVWRWDPDAGRWSQLPCGPLEWRLYSMAGWPLPGARPGPMHAALLTPREEDPAAIEFLVFRYDVLDAEGRSVGVPSPDPALEARLTELSLLRRPTPEEEDESFRIQEELWRPFAPTLEMRRRLLADAGERFDLSAQRDRLLREP</sequence>
<name>A0ABN1EVT2_9PROT</name>
<evidence type="ECO:0000313" key="2">
    <source>
        <dbReference type="Proteomes" id="UP001501588"/>
    </source>
</evidence>
<dbReference type="RefSeq" id="WP_343894392.1">
    <property type="nucleotide sequence ID" value="NZ_BAAAFZ010000011.1"/>
</dbReference>
<comment type="caution">
    <text evidence="1">The sequence shown here is derived from an EMBL/GenBank/DDBJ whole genome shotgun (WGS) entry which is preliminary data.</text>
</comment>
<protein>
    <submittedName>
        <fullName evidence="1">Uncharacterized protein</fullName>
    </submittedName>
</protein>
<dbReference type="EMBL" id="BAAAFZ010000011">
    <property type="protein sequence ID" value="GAA0575813.1"/>
    <property type="molecule type" value="Genomic_DNA"/>
</dbReference>